<dbReference type="PROSITE" id="PS50949">
    <property type="entry name" value="HTH_GNTR"/>
    <property type="match status" value="1"/>
</dbReference>
<comment type="similarity">
    <text evidence="1">In the C-terminal section; belongs to the class-I pyridoxal-phosphate-dependent aminotransferase family.</text>
</comment>
<dbReference type="Pfam" id="PF00155">
    <property type="entry name" value="Aminotran_1_2"/>
    <property type="match status" value="1"/>
</dbReference>
<accession>A0A840C1B4</accession>
<organism evidence="7 8">
    <name type="scientific">Chelatococcus caeni</name>
    <dbReference type="NCBI Taxonomy" id="1348468"/>
    <lineage>
        <taxon>Bacteria</taxon>
        <taxon>Pseudomonadati</taxon>
        <taxon>Pseudomonadota</taxon>
        <taxon>Alphaproteobacteria</taxon>
        <taxon>Hyphomicrobiales</taxon>
        <taxon>Chelatococcaceae</taxon>
        <taxon>Chelatococcus</taxon>
    </lineage>
</organism>
<keyword evidence="8" id="KW-1185">Reference proteome</keyword>
<sequence length="446" mass="46928">MSTHDAEWLAERLSERTARGIAVETSALIRSGVLPIGSQLPTVRDLAFRLGVSPATVSEAWSELRRQKMISGRGRKGTWVFGDTVAPRPARMGSVGYFGEGVLDLSLAVPDRALLPPLAEALAHGATAENVNSYERTPILAELKAAAERRWPYRPETFLATNGGYNAVYAALHALVMPGASVAIEDPTAMRLLDIIEDLGAEIIPVACDDDGPLPASLAGALARKPTAFIYQPRTHSVTGRAITPGRLSELGRVLDGSDTLIIEDDGVGDVSPLPPVSLGARFPDRVVHILSFSKALGPDLRLAVLSSSAGIVRQIQSYRSFSSGWTSRLLQAATAWLLNDEASMGLVAAAREVYATRRAALAAALAARGIALPAGDGLCVWVPVISEQYALVTLAAHGIAVLPGGKCSVRATSHIRVATGILSDRYDAVADAIARAAAAPAGMNQ</sequence>
<evidence type="ECO:0000313" key="7">
    <source>
        <dbReference type="EMBL" id="MBB4018593.1"/>
    </source>
</evidence>
<feature type="domain" description="HTH gntR-type" evidence="6">
    <location>
        <begin position="15"/>
        <end position="83"/>
    </location>
</feature>
<dbReference type="InterPro" id="IPR015424">
    <property type="entry name" value="PyrdxlP-dep_Trfase"/>
</dbReference>
<dbReference type="Gene3D" id="1.10.10.10">
    <property type="entry name" value="Winged helix-like DNA-binding domain superfamily/Winged helix DNA-binding domain"/>
    <property type="match status" value="1"/>
</dbReference>
<dbReference type="InterPro" id="IPR000524">
    <property type="entry name" value="Tscrpt_reg_HTH_GntR"/>
</dbReference>
<reference evidence="7 8" key="1">
    <citation type="submission" date="2020-08" db="EMBL/GenBank/DDBJ databases">
        <title>Genomic Encyclopedia of Type Strains, Phase IV (KMG-IV): sequencing the most valuable type-strain genomes for metagenomic binning, comparative biology and taxonomic classification.</title>
        <authorList>
            <person name="Goeker M."/>
        </authorList>
    </citation>
    <scope>NUCLEOTIDE SEQUENCE [LARGE SCALE GENOMIC DNA]</scope>
    <source>
        <strain evidence="7 8">DSM 103737</strain>
    </source>
</reference>
<dbReference type="GO" id="GO:0003677">
    <property type="term" value="F:DNA binding"/>
    <property type="evidence" value="ECO:0007669"/>
    <property type="project" value="UniProtKB-KW"/>
</dbReference>
<comment type="caution">
    <text evidence="7">The sequence shown here is derived from an EMBL/GenBank/DDBJ whole genome shotgun (WGS) entry which is preliminary data.</text>
</comment>
<dbReference type="InterPro" id="IPR036390">
    <property type="entry name" value="WH_DNA-bd_sf"/>
</dbReference>
<dbReference type="RefSeq" id="WP_183317486.1">
    <property type="nucleotide sequence ID" value="NZ_JACIEN010000004.1"/>
</dbReference>
<gene>
    <name evidence="7" type="ORF">GGR16_003640</name>
</gene>
<dbReference type="InterPro" id="IPR004839">
    <property type="entry name" value="Aminotransferase_I/II_large"/>
</dbReference>
<keyword evidence="4 7" id="KW-0238">DNA-binding</keyword>
<dbReference type="InterPro" id="IPR036388">
    <property type="entry name" value="WH-like_DNA-bd_sf"/>
</dbReference>
<dbReference type="GO" id="GO:0003700">
    <property type="term" value="F:DNA-binding transcription factor activity"/>
    <property type="evidence" value="ECO:0007669"/>
    <property type="project" value="InterPro"/>
</dbReference>
<evidence type="ECO:0000256" key="1">
    <source>
        <dbReference type="ARBA" id="ARBA00005384"/>
    </source>
</evidence>
<dbReference type="EMBL" id="JACIEN010000004">
    <property type="protein sequence ID" value="MBB4018593.1"/>
    <property type="molecule type" value="Genomic_DNA"/>
</dbReference>
<dbReference type="AlphaFoldDB" id="A0A840C1B4"/>
<evidence type="ECO:0000313" key="8">
    <source>
        <dbReference type="Proteomes" id="UP000577362"/>
    </source>
</evidence>
<dbReference type="CDD" id="cd00609">
    <property type="entry name" value="AAT_like"/>
    <property type="match status" value="1"/>
</dbReference>
<dbReference type="Proteomes" id="UP000577362">
    <property type="component" value="Unassembled WGS sequence"/>
</dbReference>
<dbReference type="GO" id="GO:0030170">
    <property type="term" value="F:pyridoxal phosphate binding"/>
    <property type="evidence" value="ECO:0007669"/>
    <property type="project" value="InterPro"/>
</dbReference>
<dbReference type="SMART" id="SM00345">
    <property type="entry name" value="HTH_GNTR"/>
    <property type="match status" value="1"/>
</dbReference>
<keyword evidence="5" id="KW-0804">Transcription</keyword>
<dbReference type="PANTHER" id="PTHR46577">
    <property type="entry name" value="HTH-TYPE TRANSCRIPTIONAL REGULATORY PROTEIN GABR"/>
    <property type="match status" value="1"/>
</dbReference>
<evidence type="ECO:0000256" key="2">
    <source>
        <dbReference type="ARBA" id="ARBA00022898"/>
    </source>
</evidence>
<evidence type="ECO:0000256" key="4">
    <source>
        <dbReference type="ARBA" id="ARBA00023125"/>
    </source>
</evidence>
<evidence type="ECO:0000256" key="3">
    <source>
        <dbReference type="ARBA" id="ARBA00023015"/>
    </source>
</evidence>
<dbReference type="CDD" id="cd07377">
    <property type="entry name" value="WHTH_GntR"/>
    <property type="match status" value="1"/>
</dbReference>
<name>A0A840C1B4_9HYPH</name>
<evidence type="ECO:0000256" key="5">
    <source>
        <dbReference type="ARBA" id="ARBA00023163"/>
    </source>
</evidence>
<keyword evidence="3" id="KW-0805">Transcription regulation</keyword>
<evidence type="ECO:0000259" key="6">
    <source>
        <dbReference type="PROSITE" id="PS50949"/>
    </source>
</evidence>
<keyword evidence="2" id="KW-0663">Pyridoxal phosphate</keyword>
<dbReference type="Gene3D" id="3.40.640.10">
    <property type="entry name" value="Type I PLP-dependent aspartate aminotransferase-like (Major domain)"/>
    <property type="match status" value="1"/>
</dbReference>
<dbReference type="InterPro" id="IPR051446">
    <property type="entry name" value="HTH_trans_reg/aminotransferase"/>
</dbReference>
<dbReference type="PANTHER" id="PTHR46577:SF1">
    <property type="entry name" value="HTH-TYPE TRANSCRIPTIONAL REGULATORY PROTEIN GABR"/>
    <property type="match status" value="1"/>
</dbReference>
<proteinExistence type="inferred from homology"/>
<protein>
    <submittedName>
        <fullName evidence="7">DNA-binding transcriptional MocR family regulator</fullName>
    </submittedName>
</protein>
<dbReference type="Pfam" id="PF00392">
    <property type="entry name" value="GntR"/>
    <property type="match status" value="1"/>
</dbReference>
<dbReference type="SUPFAM" id="SSF46785">
    <property type="entry name" value="Winged helix' DNA-binding domain"/>
    <property type="match status" value="1"/>
</dbReference>
<dbReference type="SUPFAM" id="SSF53383">
    <property type="entry name" value="PLP-dependent transferases"/>
    <property type="match status" value="1"/>
</dbReference>
<dbReference type="InterPro" id="IPR015421">
    <property type="entry name" value="PyrdxlP-dep_Trfase_major"/>
</dbReference>